<dbReference type="SMART" id="SM00560">
    <property type="entry name" value="LamGL"/>
    <property type="match status" value="1"/>
</dbReference>
<protein>
    <recommendedName>
        <fullName evidence="2">beta-fructofuranosidase</fullName>
        <ecNumber evidence="2">3.2.1.26</ecNumber>
    </recommendedName>
</protein>
<dbReference type="Pfam" id="PF08244">
    <property type="entry name" value="Glyco_hydro_32C"/>
    <property type="match status" value="1"/>
</dbReference>
<dbReference type="InterPro" id="IPR013320">
    <property type="entry name" value="ConA-like_dom_sf"/>
</dbReference>
<comment type="similarity">
    <text evidence="1">Belongs to the glycosyl hydrolase 32 family.</text>
</comment>
<dbReference type="InterPro" id="IPR001362">
    <property type="entry name" value="Glyco_hydro_32"/>
</dbReference>
<keyword evidence="11" id="KW-1185">Reference proteome</keyword>
<evidence type="ECO:0000313" key="11">
    <source>
        <dbReference type="Proteomes" id="UP000224130"/>
    </source>
</evidence>
<sequence length="1449" mass="156513">MYLPRRRPRGALAASLLALTLTSTAVLVVAPAARATAPVMIENPSFESGDLTGWDVVEGDAFTDASVSDATDWGWGCCFNPDGTYHLWGAAVGGDAPTGRLRSSAFTLGGIGEISFLLGGGNDPENLYVALHRASDGAELMRATNTAFADSEKLSRVVWDASAHLGEELYLEVVDNVSGGWGHLNLDDVRTFTEQSITQVVNPGFETGDLTGWTATGEAFTADQVTDATDWGWGGPFGLDGTYHLWGAKDMPDSAIGTLTSSTFTLAGTGAIEFLIGGGNDPDNLYVALHRASDDAELMRATNTAFADSEKYSRVRWDATAHLGEELYLRVVDSATGGWGHINVDAFDTTVDVLGHEFDNAGFESGTLDGWSADGEAFTAANVSTATTTPGGEPFGAEGTYHLWGGADGDDSLTGSLTSPRFLVGGRGEVRLLLSGTSDPDVYVAVHSATDDQELARTTVASTGDVYDEAVLDVGEHLGEAVYLRLVDDSASGHLNVDGVRTLVNDPMHWSFDETSGTKARDDGSGTVDDVAYVFNDAKYKPDSDPLWSEGVKAGSLLFDGYSTSIQRDGATALTPSSILSIQAWVAPRSYEWGDLGQASAIINQHDPDAKTGYLLGMYRHGAWGLELGDGIAWHSLRAPKDAVLPTYEWSHVAATYDAASGVMRLYLNGEQVATKDIGAGTRILAADNQPLLIARHNQAAVINGTFHANSWNGAIDELTVTDELLSVEQVAATAAEGGDTSTDDLQPDRSRFDGDRYRPQYHFLPPEHWMNEPHAPIWFDGKYHIFYQHNPQGPYWHQIHWGHAVSTDLVHWEDLPVAIPPTEPVTPDGVWSGSATTDADGNPVLFYTAGNDSTVPNQATGLAWPVPGAAQSPLTEWRLEPEPVTVQEPDLTSPVGTPWFGQFRDPFVWKETAEDGKPIWYQLVGSGIVDGETKVGGTALVYTSRDLVNWEYQNPLLIGDAQTYPKTGTVWELPVLLPLGEQDGASKYVFVVNPWFEGYDENTAKNTYYWVGEWDRDAHMFVPDHEEPRLFDYGEHFTGPSGMVDPEGRSLLFTITQDGRSEDEHHDAGWAHSMGLPVELTLTDDGDAGLKPVDELQSLRSKKVLSVKNKSVERTNATLDDKHDTFSDLLEIEAELQITPSSKDGASTDAGLEVRRSSDGTERTALTVDREADTLTLDRNRSSLDPDTRKGVDQGPLEVGANGKVTMHVYVDRSVVEAFVDDEKSMTTRVYPTLADSVGLHVLGGSNVKVKSLEVWNLDGAYGKVTPAHYEEAAAVQDANELTNGDFATCDLTGWTVVEGDAYSDANVTDATDWGWGGPFRQANAWGSEDRCHLWGFDEAVGDDATGRLRSDPFTLGGDGRIDLLTAGGYDLDKLYVALVRADSGEVLARVTGNANETLRAQYKRRNIDASAYIGEELYVEIVDEATGGFGHLSVDDINVPVDEPSTP</sequence>
<keyword evidence="4 10" id="KW-0378">Hydrolase</keyword>
<comment type="caution">
    <text evidence="10">The sequence shown here is derived from an EMBL/GenBank/DDBJ whole genome shotgun (WGS) entry which is preliminary data.</text>
</comment>
<dbReference type="EC" id="3.2.1.26" evidence="2"/>
<feature type="signal peptide" evidence="8">
    <location>
        <begin position="1"/>
        <end position="25"/>
    </location>
</feature>
<evidence type="ECO:0000256" key="8">
    <source>
        <dbReference type="SAM" id="SignalP"/>
    </source>
</evidence>
<dbReference type="Pfam" id="PF13385">
    <property type="entry name" value="Laminin_G_3"/>
    <property type="match status" value="1"/>
</dbReference>
<name>A0A2A9EVY5_9MICO</name>
<dbReference type="Gene3D" id="2.60.120.200">
    <property type="match status" value="1"/>
</dbReference>
<dbReference type="InterPro" id="IPR006558">
    <property type="entry name" value="LamG-like"/>
</dbReference>
<dbReference type="Gene3D" id="2.60.120.560">
    <property type="entry name" value="Exo-inulinase, domain 1"/>
    <property type="match status" value="1"/>
</dbReference>
<evidence type="ECO:0000256" key="1">
    <source>
        <dbReference type="ARBA" id="ARBA00009902"/>
    </source>
</evidence>
<keyword evidence="5" id="KW-1015">Disulfide bond</keyword>
<evidence type="ECO:0000256" key="6">
    <source>
        <dbReference type="ARBA" id="ARBA00023295"/>
    </source>
</evidence>
<dbReference type="InterPro" id="IPR013148">
    <property type="entry name" value="Glyco_hydro_32_N"/>
</dbReference>
<dbReference type="GO" id="GO:0004564">
    <property type="term" value="F:beta-fructofuranosidase activity"/>
    <property type="evidence" value="ECO:0007669"/>
    <property type="project" value="UniProtKB-EC"/>
</dbReference>
<reference evidence="10 11" key="1">
    <citation type="submission" date="2017-10" db="EMBL/GenBank/DDBJ databases">
        <title>Sequencing the genomes of 1000 actinobacteria strains.</title>
        <authorList>
            <person name="Klenk H.-P."/>
        </authorList>
    </citation>
    <scope>NUCLEOTIDE SEQUENCE [LARGE SCALE GENOMIC DNA]</scope>
    <source>
        <strain evidence="10 11">DSM 21863</strain>
    </source>
</reference>
<dbReference type="PANTHER" id="PTHR43101">
    <property type="entry name" value="BETA-FRUCTOSIDASE"/>
    <property type="match status" value="1"/>
</dbReference>
<dbReference type="GO" id="GO:0005975">
    <property type="term" value="P:carbohydrate metabolic process"/>
    <property type="evidence" value="ECO:0007669"/>
    <property type="project" value="InterPro"/>
</dbReference>
<keyword evidence="6" id="KW-0326">Glycosidase</keyword>
<dbReference type="PANTHER" id="PTHR43101:SF1">
    <property type="entry name" value="BETA-FRUCTOSIDASE"/>
    <property type="match status" value="1"/>
</dbReference>
<proteinExistence type="inferred from homology"/>
<dbReference type="SUPFAM" id="SSF49899">
    <property type="entry name" value="Concanavalin A-like lectins/glucanases"/>
    <property type="match status" value="2"/>
</dbReference>
<keyword evidence="3 8" id="KW-0732">Signal</keyword>
<evidence type="ECO:0000313" key="10">
    <source>
        <dbReference type="EMBL" id="PFG43048.1"/>
    </source>
</evidence>
<dbReference type="SUPFAM" id="SSF75005">
    <property type="entry name" value="Arabinanase/levansucrase/invertase"/>
    <property type="match status" value="1"/>
</dbReference>
<organism evidence="10 11">
    <name type="scientific">Isoptericola jiangsuensis</name>
    <dbReference type="NCBI Taxonomy" id="548579"/>
    <lineage>
        <taxon>Bacteria</taxon>
        <taxon>Bacillati</taxon>
        <taxon>Actinomycetota</taxon>
        <taxon>Actinomycetes</taxon>
        <taxon>Micrococcales</taxon>
        <taxon>Promicromonosporaceae</taxon>
        <taxon>Isoptericola</taxon>
    </lineage>
</organism>
<dbReference type="Gene3D" id="2.115.10.20">
    <property type="entry name" value="Glycosyl hydrolase domain, family 43"/>
    <property type="match status" value="1"/>
</dbReference>
<evidence type="ECO:0000256" key="4">
    <source>
        <dbReference type="ARBA" id="ARBA00022801"/>
    </source>
</evidence>
<feature type="domain" description="LamG-like jellyroll fold" evidence="9">
    <location>
        <begin position="578"/>
        <end position="729"/>
    </location>
</feature>
<dbReference type="InterPro" id="IPR023296">
    <property type="entry name" value="Glyco_hydro_beta-prop_sf"/>
</dbReference>
<gene>
    <name evidence="10" type="ORF">ATJ88_1730</name>
</gene>
<dbReference type="EMBL" id="PDJJ01000001">
    <property type="protein sequence ID" value="PFG43048.1"/>
    <property type="molecule type" value="Genomic_DNA"/>
</dbReference>
<evidence type="ECO:0000256" key="7">
    <source>
        <dbReference type="SAM" id="MobiDB-lite"/>
    </source>
</evidence>
<feature type="chain" id="PRO_5038555473" description="beta-fructofuranosidase" evidence="8">
    <location>
        <begin position="26"/>
        <end position="1449"/>
    </location>
</feature>
<evidence type="ECO:0000259" key="9">
    <source>
        <dbReference type="SMART" id="SM00560"/>
    </source>
</evidence>
<dbReference type="Pfam" id="PF00251">
    <property type="entry name" value="Glyco_hydro_32N"/>
    <property type="match status" value="1"/>
</dbReference>
<dbReference type="InterPro" id="IPR013189">
    <property type="entry name" value="Glyco_hydro_32_C"/>
</dbReference>
<feature type="compositionally biased region" description="Basic and acidic residues" evidence="7">
    <location>
        <begin position="1153"/>
        <end position="1174"/>
    </location>
</feature>
<accession>A0A2A9EVY5</accession>
<evidence type="ECO:0000256" key="5">
    <source>
        <dbReference type="ARBA" id="ARBA00023157"/>
    </source>
</evidence>
<feature type="region of interest" description="Disordered" evidence="7">
    <location>
        <begin position="1140"/>
        <end position="1174"/>
    </location>
</feature>
<dbReference type="InterPro" id="IPR051214">
    <property type="entry name" value="GH32_Enzymes"/>
</dbReference>
<dbReference type="SMART" id="SM00640">
    <property type="entry name" value="Glyco_32"/>
    <property type="match status" value="1"/>
</dbReference>
<dbReference type="Proteomes" id="UP000224130">
    <property type="component" value="Unassembled WGS sequence"/>
</dbReference>
<evidence type="ECO:0000256" key="2">
    <source>
        <dbReference type="ARBA" id="ARBA00012758"/>
    </source>
</evidence>
<evidence type="ECO:0000256" key="3">
    <source>
        <dbReference type="ARBA" id="ARBA00022729"/>
    </source>
</evidence>
<dbReference type="Gene3D" id="2.60.120.260">
    <property type="entry name" value="Galactose-binding domain-like"/>
    <property type="match status" value="3"/>
</dbReference>
<dbReference type="CDD" id="cd08996">
    <property type="entry name" value="GH32_FFase"/>
    <property type="match status" value="1"/>
</dbReference>